<dbReference type="Proteomes" id="UP000887013">
    <property type="component" value="Unassembled WGS sequence"/>
</dbReference>
<proteinExistence type="predicted"/>
<reference evidence="1" key="1">
    <citation type="submission" date="2020-08" db="EMBL/GenBank/DDBJ databases">
        <title>Multicomponent nature underlies the extraordinary mechanical properties of spider dragline silk.</title>
        <authorList>
            <person name="Kono N."/>
            <person name="Nakamura H."/>
            <person name="Mori M."/>
            <person name="Yoshida Y."/>
            <person name="Ohtoshi R."/>
            <person name="Malay A.D."/>
            <person name="Moran D.A.P."/>
            <person name="Tomita M."/>
            <person name="Numata K."/>
            <person name="Arakawa K."/>
        </authorList>
    </citation>
    <scope>NUCLEOTIDE SEQUENCE</scope>
</reference>
<dbReference type="EMBL" id="BMAW01110322">
    <property type="protein sequence ID" value="GFT42635.1"/>
    <property type="molecule type" value="Genomic_DNA"/>
</dbReference>
<keyword evidence="2" id="KW-1185">Reference proteome</keyword>
<evidence type="ECO:0000313" key="2">
    <source>
        <dbReference type="Proteomes" id="UP000887013"/>
    </source>
</evidence>
<protein>
    <submittedName>
        <fullName evidence="1">Uncharacterized protein</fullName>
    </submittedName>
</protein>
<dbReference type="AlphaFoldDB" id="A0A8X6NYV0"/>
<comment type="caution">
    <text evidence="1">The sequence shown here is derived from an EMBL/GenBank/DDBJ whole genome shotgun (WGS) entry which is preliminary data.</text>
</comment>
<evidence type="ECO:0000313" key="1">
    <source>
        <dbReference type="EMBL" id="GFT42635.1"/>
    </source>
</evidence>
<sequence>MIWLETASRQDLAGDSTRTKDLARNSQSPLCRLLSFRPPPEHICDCRHTPVRVRMYKNVMKYSIFHRRMWCLLTFTGECRHSLILVFHVSPNCLSGEYASLVSSSIFAIGIPSSRDDAQQERPGNIGTS</sequence>
<name>A0A8X6NYV0_NEPPI</name>
<gene>
    <name evidence="1" type="ORF">NPIL_346991</name>
</gene>
<accession>A0A8X6NYV0</accession>
<organism evidence="1 2">
    <name type="scientific">Nephila pilipes</name>
    <name type="common">Giant wood spider</name>
    <name type="synonym">Nephila maculata</name>
    <dbReference type="NCBI Taxonomy" id="299642"/>
    <lineage>
        <taxon>Eukaryota</taxon>
        <taxon>Metazoa</taxon>
        <taxon>Ecdysozoa</taxon>
        <taxon>Arthropoda</taxon>
        <taxon>Chelicerata</taxon>
        <taxon>Arachnida</taxon>
        <taxon>Araneae</taxon>
        <taxon>Araneomorphae</taxon>
        <taxon>Entelegynae</taxon>
        <taxon>Araneoidea</taxon>
        <taxon>Nephilidae</taxon>
        <taxon>Nephila</taxon>
    </lineage>
</organism>